<keyword evidence="1" id="KW-0472">Membrane</keyword>
<proteinExistence type="predicted"/>
<dbReference type="Proteomes" id="UP000039865">
    <property type="component" value="Unassembled WGS sequence"/>
</dbReference>
<feature type="chain" id="PRO_5001729058" description="YHYH domain-containing protein" evidence="2">
    <location>
        <begin position="22"/>
        <end position="431"/>
    </location>
</feature>
<reference evidence="3 4" key="1">
    <citation type="submission" date="2014-06" db="EMBL/GenBank/DDBJ databases">
        <authorList>
            <person name="Swart Estienne"/>
        </authorList>
    </citation>
    <scope>NUCLEOTIDE SEQUENCE [LARGE SCALE GENOMIC DNA]</scope>
    <source>
        <strain evidence="3 4">130c</strain>
    </source>
</reference>
<name>A0A077ZZF3_STYLE</name>
<dbReference type="EMBL" id="CCKQ01003833">
    <property type="protein sequence ID" value="CDW74972.1"/>
    <property type="molecule type" value="Genomic_DNA"/>
</dbReference>
<evidence type="ECO:0000313" key="3">
    <source>
        <dbReference type="EMBL" id="CDW74972.1"/>
    </source>
</evidence>
<keyword evidence="4" id="KW-1185">Reference proteome</keyword>
<dbReference type="InParanoid" id="A0A077ZZF3"/>
<dbReference type="AlphaFoldDB" id="A0A077ZZF3"/>
<keyword evidence="1" id="KW-1133">Transmembrane helix</keyword>
<evidence type="ECO:0000313" key="4">
    <source>
        <dbReference type="Proteomes" id="UP000039865"/>
    </source>
</evidence>
<evidence type="ECO:0000256" key="2">
    <source>
        <dbReference type="SAM" id="SignalP"/>
    </source>
</evidence>
<keyword evidence="2" id="KW-0732">Signal</keyword>
<gene>
    <name evidence="3" type="primary">Contig9805.g10487</name>
    <name evidence="3" type="ORF">STYLEM_3956</name>
</gene>
<evidence type="ECO:0000256" key="1">
    <source>
        <dbReference type="SAM" id="Phobius"/>
    </source>
</evidence>
<sequence length="431" mass="48231">MLRNLALTLLATINLADFASSAFLGSSFSDSLQDCVSFMHMFDYTFSNSQGGSADRPYGLTSNQDYEMVKCSIPGICPDDISRTTCQWMRILTVVCQAVQTGTGYDIQVLTNSLPNHCYYSQISAPVGSFAKYNTYGIRTHWNLATRSMDKATGLLRNQVFYNTNLATQTDVNNQLCDGKWAKGATLDNNIYYREAMDDGTYNTYANNKWASDWNLNTVTTPLLRMPDSDAIVGIALNGVFIFAGNQENGLDAFFPKNFQHDKQYELNRIDIDLCLGSFHTFSTYRYHMFSPCIYDIKLRDQVGLCRRNDTCDQNLTQYAVDMVPSVMKTQAPIGIAKDGRVIYGPYKITGELWQPCEVDICNGVNFGSFYGYVATVFHPYVVGCWGPGNKPSYHAQCSSNPRLCSNANYLSSMFTVIGGAIMFFLYAIIL</sequence>
<evidence type="ECO:0008006" key="5">
    <source>
        <dbReference type="Google" id="ProtNLM"/>
    </source>
</evidence>
<organism evidence="3 4">
    <name type="scientific">Stylonychia lemnae</name>
    <name type="common">Ciliate</name>
    <dbReference type="NCBI Taxonomy" id="5949"/>
    <lineage>
        <taxon>Eukaryota</taxon>
        <taxon>Sar</taxon>
        <taxon>Alveolata</taxon>
        <taxon>Ciliophora</taxon>
        <taxon>Intramacronucleata</taxon>
        <taxon>Spirotrichea</taxon>
        <taxon>Stichotrichia</taxon>
        <taxon>Sporadotrichida</taxon>
        <taxon>Oxytrichidae</taxon>
        <taxon>Stylonychinae</taxon>
        <taxon>Stylonychia</taxon>
    </lineage>
</organism>
<protein>
    <recommendedName>
        <fullName evidence="5">YHYH domain-containing protein</fullName>
    </recommendedName>
</protein>
<keyword evidence="1" id="KW-0812">Transmembrane</keyword>
<feature type="signal peptide" evidence="2">
    <location>
        <begin position="1"/>
        <end position="21"/>
    </location>
</feature>
<feature type="transmembrane region" description="Helical" evidence="1">
    <location>
        <begin position="410"/>
        <end position="430"/>
    </location>
</feature>
<accession>A0A077ZZF3</accession>